<protein>
    <submittedName>
        <fullName evidence="2">Uncharacterized protein</fullName>
    </submittedName>
</protein>
<dbReference type="PANTHER" id="PTHR33667">
    <property type="entry name" value="SI:DKEY-57N24.6"/>
    <property type="match status" value="1"/>
</dbReference>
<dbReference type="KEGG" id="ngr:NAEGRDRAFT_73934"/>
<dbReference type="OrthoDB" id="10254585at2759"/>
<dbReference type="PANTHER" id="PTHR33667:SF7">
    <property type="entry name" value="RIKEN CDNA 1810020O05 GENE"/>
    <property type="match status" value="1"/>
</dbReference>
<gene>
    <name evidence="2" type="ORF">NAEGRDRAFT_73934</name>
</gene>
<name>D2VY13_NAEGR</name>
<proteinExistence type="predicted"/>
<feature type="compositionally biased region" description="Polar residues" evidence="1">
    <location>
        <begin position="139"/>
        <end position="171"/>
    </location>
</feature>
<dbReference type="EMBL" id="GG738909">
    <property type="protein sequence ID" value="EFC38243.1"/>
    <property type="molecule type" value="Genomic_DNA"/>
</dbReference>
<sequence length="1250" mass="141285">MQSLSPTGGSSVDIKKLASVGSSASLISARGHQESAMSSVSGSKDWSNLSVFSSFINNSTFPIEDLHNVAQALKPPEKTIPSSSQKGPTIFPKYQKKILIKFKGRTFIDIPYYPYVNDDAETESTTSKSPGPNQKKKPSSASGKRPGSSNSTKKGANNSAISTESNTTTNDDGSIQKLWEHRVVYFVASNYGGSTGFVELHQTLIDSQEYNIEKEHTIYMETLQDLVYFESCPFVSFVIRREFDPATPPTTVEKKKSSKKEATPSNAGNKKDNTPPAPGLPATNTTKKVQNNIGSANQIPLEELQEGMIADIKAAFGSHCEILHSYRASTIPLFVNDKFGYTKCKYEFVYSPKYKYWSSLLDTKSETASNGFDESFKSEGISSARFSVNALSFTPPQDYSEFMHNINIRFEVAEGASILSEDVQNKLNPMMVSISSLKDLPNESYLSDRCKPVSVSYSIRGKTFKTKGYHHDSLINLGYQRIIYLGNSNEMEMYRDYFIRMPIVFETHDRDPKDGIAKFFGKSEVALKTLILNSRGRDISDNFQIQGYTILPDEYEKAVKRIEEEKKKAQTQEEEKKAKPNTKSPKNLNMKSPSVESPKNSLNDSVFTVEYSIFEGKYVEKKSSIKIQLRFNTPFPQFTETEKSTYPIILTFDWENANLIQKTEQIFNQFFIKPMPAKSRSDLFGGMPNSGTMNGGGANLSPVNQFNTLSLSPESASSDMTPGGKNSGKDVFKHFCGFEICDGKKRLMVIEATSKDAFRYLTGHLEKYISKENQPVNIMYDPTYFYSNRLYEQLVLGPKSDRAEDKKPAGRRSSVQIEIDQKKPIIRLRLQDTFENILSTKDMYIKNKKSEDVKILSALSKLNHIFMVDTINQVIENSLLPDSSLLMNIKERHCDDGLIEIDSIIANNQKKRQEEEQMHTKHMKDKATEELYKSPQTVEDLALHLGEEIGFEGIPLIETPQHLPPPEKVLFEGEEKRKKNRIKNWKTNPSGFSLDEVSAPEKKYWLYIPHLKGHLIASFPPMAKELPPYNLHSYMTGVLVRSDRKHPPPKIRAYTAFGSPGTKNRKPEITISPDTIYCILVSSWTQRASTRVDNQLDSKIRQSLKRAVGSPGKNYIRGNFSTVRELSQQSSMYKQQEEVERSSKKFITVPTYPDQRKQTEKSIEYRNTAPPTNKPTWVKRGKTSSVEDNRHPKKPDQARIDELNMIDLFDKTLESHRENKSTLFSPRGVAQEVVPPPNPPNLSIKLPKLK</sequence>
<dbReference type="GeneID" id="8863480"/>
<organism evidence="3">
    <name type="scientific">Naegleria gruberi</name>
    <name type="common">Amoeba</name>
    <dbReference type="NCBI Taxonomy" id="5762"/>
    <lineage>
        <taxon>Eukaryota</taxon>
        <taxon>Discoba</taxon>
        <taxon>Heterolobosea</taxon>
        <taxon>Tetramitia</taxon>
        <taxon>Eutetramitia</taxon>
        <taxon>Vahlkampfiidae</taxon>
        <taxon>Naegleria</taxon>
    </lineage>
</organism>
<feature type="region of interest" description="Disordered" evidence="1">
    <location>
        <begin position="1153"/>
        <end position="1195"/>
    </location>
</feature>
<dbReference type="InParanoid" id="D2VY13"/>
<accession>D2VY13</accession>
<feature type="region of interest" description="Disordered" evidence="1">
    <location>
        <begin position="566"/>
        <end position="601"/>
    </location>
</feature>
<dbReference type="STRING" id="5762.D2VY13"/>
<feature type="region of interest" description="Disordered" evidence="1">
    <location>
        <begin position="121"/>
        <end position="171"/>
    </location>
</feature>
<keyword evidence="3" id="KW-1185">Reference proteome</keyword>
<feature type="compositionally biased region" description="Basic and acidic residues" evidence="1">
    <location>
        <begin position="1154"/>
        <end position="1164"/>
    </location>
</feature>
<feature type="compositionally biased region" description="Basic and acidic residues" evidence="1">
    <location>
        <begin position="252"/>
        <end position="262"/>
    </location>
</feature>
<feature type="compositionally biased region" description="Basic and acidic residues" evidence="1">
    <location>
        <begin position="1185"/>
        <end position="1195"/>
    </location>
</feature>
<feature type="compositionally biased region" description="Polar residues" evidence="1">
    <location>
        <begin position="581"/>
        <end position="601"/>
    </location>
</feature>
<evidence type="ECO:0000256" key="1">
    <source>
        <dbReference type="SAM" id="MobiDB-lite"/>
    </source>
</evidence>
<dbReference type="VEuPathDB" id="AmoebaDB:NAEGRDRAFT_73934"/>
<dbReference type="Proteomes" id="UP000006671">
    <property type="component" value="Unassembled WGS sequence"/>
</dbReference>
<feature type="region of interest" description="Disordered" evidence="1">
    <location>
        <begin position="246"/>
        <end position="287"/>
    </location>
</feature>
<dbReference type="RefSeq" id="XP_002670987.1">
    <property type="nucleotide sequence ID" value="XM_002670941.1"/>
</dbReference>
<feature type="region of interest" description="Disordered" evidence="1">
    <location>
        <begin position="1219"/>
        <end position="1250"/>
    </location>
</feature>
<feature type="compositionally biased region" description="Polar residues" evidence="1">
    <location>
        <begin position="123"/>
        <end position="132"/>
    </location>
</feature>
<feature type="compositionally biased region" description="Basic and acidic residues" evidence="1">
    <location>
        <begin position="566"/>
        <end position="578"/>
    </location>
</feature>
<evidence type="ECO:0000313" key="2">
    <source>
        <dbReference type="EMBL" id="EFC38243.1"/>
    </source>
</evidence>
<reference evidence="2 3" key="1">
    <citation type="journal article" date="2010" name="Cell">
        <title>The genome of Naegleria gruberi illuminates early eukaryotic versatility.</title>
        <authorList>
            <person name="Fritz-Laylin L.K."/>
            <person name="Prochnik S.E."/>
            <person name="Ginger M.L."/>
            <person name="Dacks J.B."/>
            <person name="Carpenter M.L."/>
            <person name="Field M.C."/>
            <person name="Kuo A."/>
            <person name="Paredez A."/>
            <person name="Chapman J."/>
            <person name="Pham J."/>
            <person name="Shu S."/>
            <person name="Neupane R."/>
            <person name="Cipriano M."/>
            <person name="Mancuso J."/>
            <person name="Tu H."/>
            <person name="Salamov A."/>
            <person name="Lindquist E."/>
            <person name="Shapiro H."/>
            <person name="Lucas S."/>
            <person name="Grigoriev I.V."/>
            <person name="Cande W.Z."/>
            <person name="Fulton C."/>
            <person name="Rokhsar D.S."/>
            <person name="Dawson S.C."/>
        </authorList>
    </citation>
    <scope>NUCLEOTIDE SEQUENCE [LARGE SCALE GENOMIC DNA]</scope>
    <source>
        <strain evidence="2 3">NEG-M</strain>
    </source>
</reference>
<evidence type="ECO:0000313" key="3">
    <source>
        <dbReference type="Proteomes" id="UP000006671"/>
    </source>
</evidence>
<dbReference type="AlphaFoldDB" id="D2VY13"/>